<dbReference type="EMBL" id="BRYB01005707">
    <property type="protein sequence ID" value="GMI27917.1"/>
    <property type="molecule type" value="Genomic_DNA"/>
</dbReference>
<proteinExistence type="predicted"/>
<dbReference type="SUPFAM" id="SSF50998">
    <property type="entry name" value="Quinoprotein alcohol dehydrogenase-like"/>
    <property type="match status" value="1"/>
</dbReference>
<dbReference type="Pfam" id="PF00400">
    <property type="entry name" value="WD40"/>
    <property type="match status" value="1"/>
</dbReference>
<keyword evidence="2 5" id="KW-0853">WD repeat</keyword>
<dbReference type="SMART" id="SM00320">
    <property type="entry name" value="WD40"/>
    <property type="match status" value="2"/>
</dbReference>
<dbReference type="PANTHER" id="PTHR19848:SF0">
    <property type="entry name" value="NOTCHLESS PROTEIN HOMOLOG 1"/>
    <property type="match status" value="1"/>
</dbReference>
<dbReference type="PROSITE" id="PS50082">
    <property type="entry name" value="WD_REPEATS_2"/>
    <property type="match status" value="1"/>
</dbReference>
<keyword evidence="3" id="KW-0677">Repeat</keyword>
<dbReference type="InterPro" id="IPR011047">
    <property type="entry name" value="Quinoprotein_ADH-like_sf"/>
</dbReference>
<protein>
    <submittedName>
        <fullName evidence="6">Uncharacterized protein</fullName>
    </submittedName>
</protein>
<evidence type="ECO:0000313" key="6">
    <source>
        <dbReference type="EMBL" id="GMI27917.1"/>
    </source>
</evidence>
<accession>A0ABQ6MJY3</accession>
<organism evidence="6 7">
    <name type="scientific">Tetraparma gracilis</name>
    <dbReference type="NCBI Taxonomy" id="2962635"/>
    <lineage>
        <taxon>Eukaryota</taxon>
        <taxon>Sar</taxon>
        <taxon>Stramenopiles</taxon>
        <taxon>Ochrophyta</taxon>
        <taxon>Bolidophyceae</taxon>
        <taxon>Parmales</taxon>
        <taxon>Triparmaceae</taxon>
        <taxon>Tetraparma</taxon>
    </lineage>
</organism>
<sequence>VLLPPPPSSLDPAHYSVATGSVAGEVARHLVRPKPIDEADASASALTMEPLSPAPSGAADGPAVQALCALSATSVACLDVSGAVAVRSGEGLAEVAALPLPSPDDEAVAIATGFVLSLPLASPAPRYSTPLPSPSPVLALAHTPRTSLLLVAAARPEICVLADASGLLLASLSAHASWVTALSPHPDGLRFASAGADGTVRVWDIGGKKVLHAFDGGHALPVKGVDLKDVGGGKFRICSVCDGGNLVINTSD</sequence>
<reference evidence="6 7" key="1">
    <citation type="journal article" date="2023" name="Commun. Biol.">
        <title>Genome analysis of Parmales, the sister group of diatoms, reveals the evolutionary specialization of diatoms from phago-mixotrophs to photoautotrophs.</title>
        <authorList>
            <person name="Ban H."/>
            <person name="Sato S."/>
            <person name="Yoshikawa S."/>
            <person name="Yamada K."/>
            <person name="Nakamura Y."/>
            <person name="Ichinomiya M."/>
            <person name="Sato N."/>
            <person name="Blanc-Mathieu R."/>
            <person name="Endo H."/>
            <person name="Kuwata A."/>
            <person name="Ogata H."/>
        </authorList>
    </citation>
    <scope>NUCLEOTIDE SEQUENCE [LARGE SCALE GENOMIC DNA]</scope>
</reference>
<feature type="repeat" description="WD" evidence="5">
    <location>
        <begin position="172"/>
        <end position="213"/>
    </location>
</feature>
<comment type="subcellular location">
    <subcellularLocation>
        <location evidence="1">Nucleus</location>
    </subcellularLocation>
</comment>
<evidence type="ECO:0000256" key="3">
    <source>
        <dbReference type="ARBA" id="ARBA00022737"/>
    </source>
</evidence>
<gene>
    <name evidence="6" type="ORF">TeGR_g14442</name>
</gene>
<evidence type="ECO:0000256" key="2">
    <source>
        <dbReference type="ARBA" id="ARBA00022574"/>
    </source>
</evidence>
<dbReference type="InterPro" id="IPR015943">
    <property type="entry name" value="WD40/YVTN_repeat-like_dom_sf"/>
</dbReference>
<keyword evidence="7" id="KW-1185">Reference proteome</keyword>
<dbReference type="InterPro" id="IPR001680">
    <property type="entry name" value="WD40_rpt"/>
</dbReference>
<evidence type="ECO:0000256" key="5">
    <source>
        <dbReference type="PROSITE-ProRule" id="PRU00221"/>
    </source>
</evidence>
<evidence type="ECO:0000313" key="7">
    <source>
        <dbReference type="Proteomes" id="UP001165060"/>
    </source>
</evidence>
<feature type="non-terminal residue" evidence="6">
    <location>
        <position position="1"/>
    </location>
</feature>
<evidence type="ECO:0000256" key="1">
    <source>
        <dbReference type="ARBA" id="ARBA00004123"/>
    </source>
</evidence>
<name>A0ABQ6MJY3_9STRA</name>
<dbReference type="Proteomes" id="UP001165060">
    <property type="component" value="Unassembled WGS sequence"/>
</dbReference>
<dbReference type="PROSITE" id="PS50294">
    <property type="entry name" value="WD_REPEATS_REGION"/>
    <property type="match status" value="1"/>
</dbReference>
<evidence type="ECO:0000256" key="4">
    <source>
        <dbReference type="ARBA" id="ARBA00023242"/>
    </source>
</evidence>
<dbReference type="Gene3D" id="2.130.10.10">
    <property type="entry name" value="YVTN repeat-like/Quinoprotein amine dehydrogenase"/>
    <property type="match status" value="1"/>
</dbReference>
<comment type="caution">
    <text evidence="6">The sequence shown here is derived from an EMBL/GenBank/DDBJ whole genome shotgun (WGS) entry which is preliminary data.</text>
</comment>
<keyword evidence="4" id="KW-0539">Nucleus</keyword>
<dbReference type="PANTHER" id="PTHR19848">
    <property type="entry name" value="WD40 REPEAT PROTEIN"/>
    <property type="match status" value="1"/>
</dbReference>